<dbReference type="PANTHER" id="PTHR42930:SF3">
    <property type="entry name" value="PHOSPHATE-SPECIFIC TRANSPORT SYSTEM ACCESSORY PROTEIN PHOU"/>
    <property type="match status" value="1"/>
</dbReference>
<evidence type="ECO:0000256" key="2">
    <source>
        <dbReference type="ARBA" id="ARBA00008107"/>
    </source>
</evidence>
<dbReference type="PANTHER" id="PTHR42930">
    <property type="entry name" value="PHOSPHATE-SPECIFIC TRANSPORT SYSTEM ACCESSORY PROTEIN PHOU"/>
    <property type="match status" value="1"/>
</dbReference>
<evidence type="ECO:0000256" key="4">
    <source>
        <dbReference type="ARBA" id="ARBA00022448"/>
    </source>
</evidence>
<comment type="similarity">
    <text evidence="2 8">Belongs to the PhoU family.</text>
</comment>
<dbReference type="Pfam" id="PF01895">
    <property type="entry name" value="PhoU"/>
    <property type="match status" value="2"/>
</dbReference>
<dbReference type="GO" id="GO:0030643">
    <property type="term" value="P:intracellular phosphate ion homeostasis"/>
    <property type="evidence" value="ECO:0007669"/>
    <property type="project" value="InterPro"/>
</dbReference>
<proteinExistence type="inferred from homology"/>
<keyword evidence="4 8" id="KW-0813">Transport</keyword>
<evidence type="ECO:0000256" key="6">
    <source>
        <dbReference type="ARBA" id="ARBA00022592"/>
    </source>
</evidence>
<evidence type="ECO:0000256" key="3">
    <source>
        <dbReference type="ARBA" id="ARBA00011738"/>
    </source>
</evidence>
<dbReference type="GO" id="GO:0045936">
    <property type="term" value="P:negative regulation of phosphate metabolic process"/>
    <property type="evidence" value="ECO:0007669"/>
    <property type="project" value="InterPro"/>
</dbReference>
<dbReference type="GO" id="GO:0005737">
    <property type="term" value="C:cytoplasm"/>
    <property type="evidence" value="ECO:0007669"/>
    <property type="project" value="UniProtKB-SubCell"/>
</dbReference>
<evidence type="ECO:0000256" key="9">
    <source>
        <dbReference type="SAM" id="MobiDB-lite"/>
    </source>
</evidence>
<evidence type="ECO:0000256" key="7">
    <source>
        <dbReference type="ARBA" id="ARBA00056181"/>
    </source>
</evidence>
<protein>
    <recommendedName>
        <fullName evidence="8">Phosphate-specific transport system accessory protein PhoU</fullName>
    </recommendedName>
</protein>
<dbReference type="Gene3D" id="1.20.58.220">
    <property type="entry name" value="Phosphate transport system protein phou homolog 2, domain 2"/>
    <property type="match status" value="1"/>
</dbReference>
<evidence type="ECO:0000313" key="11">
    <source>
        <dbReference type="EMBL" id="QJE73862.1"/>
    </source>
</evidence>
<accession>A0A858R9L5</accession>
<dbReference type="Proteomes" id="UP000501891">
    <property type="component" value="Chromosome"/>
</dbReference>
<name>A0A858R9L5_9PROT</name>
<keyword evidence="6 8" id="KW-0592">Phosphate transport</keyword>
<comment type="subunit">
    <text evidence="3 8">Homodimer.</text>
</comment>
<gene>
    <name evidence="11" type="primary">phoU</name>
    <name evidence="11" type="ORF">HHL28_12825</name>
</gene>
<evidence type="ECO:0000313" key="12">
    <source>
        <dbReference type="Proteomes" id="UP000501891"/>
    </source>
</evidence>
<keyword evidence="12" id="KW-1185">Reference proteome</keyword>
<comment type="subcellular location">
    <subcellularLocation>
        <location evidence="1 8">Cytoplasm</location>
    </subcellularLocation>
</comment>
<feature type="domain" description="PhoU" evidence="10">
    <location>
        <begin position="124"/>
        <end position="209"/>
    </location>
</feature>
<reference evidence="11" key="1">
    <citation type="submission" date="2020-04" db="EMBL/GenBank/DDBJ databases">
        <title>A desert anoxygenic phototrophic bacterium fixes CO2 using RubisCO under aerobic conditions.</title>
        <authorList>
            <person name="Tang K."/>
        </authorList>
    </citation>
    <scope>NUCLEOTIDE SEQUENCE [LARGE SCALE GENOMIC DNA]</scope>
    <source>
        <strain evidence="11">MIMtkB3</strain>
    </source>
</reference>
<dbReference type="SUPFAM" id="SSF109755">
    <property type="entry name" value="PhoU-like"/>
    <property type="match status" value="1"/>
</dbReference>
<dbReference type="EMBL" id="CP051775">
    <property type="protein sequence ID" value="QJE73862.1"/>
    <property type="molecule type" value="Genomic_DNA"/>
</dbReference>
<dbReference type="KEGG" id="acru:HHL28_12825"/>
<dbReference type="GO" id="GO:0006817">
    <property type="term" value="P:phosphate ion transport"/>
    <property type="evidence" value="ECO:0007669"/>
    <property type="project" value="UniProtKB-KW"/>
</dbReference>
<feature type="domain" description="PhoU" evidence="10">
    <location>
        <begin position="21"/>
        <end position="108"/>
    </location>
</feature>
<dbReference type="InterPro" id="IPR028366">
    <property type="entry name" value="PhoU"/>
</dbReference>
<keyword evidence="5 8" id="KW-0963">Cytoplasm</keyword>
<dbReference type="NCBIfam" id="TIGR02135">
    <property type="entry name" value="phoU_full"/>
    <property type="match status" value="1"/>
</dbReference>
<dbReference type="InterPro" id="IPR026022">
    <property type="entry name" value="PhoU_dom"/>
</dbReference>
<feature type="region of interest" description="Disordered" evidence="9">
    <location>
        <begin position="220"/>
        <end position="245"/>
    </location>
</feature>
<evidence type="ECO:0000259" key="10">
    <source>
        <dbReference type="Pfam" id="PF01895"/>
    </source>
</evidence>
<evidence type="ECO:0000256" key="8">
    <source>
        <dbReference type="PIRNR" id="PIRNR003107"/>
    </source>
</evidence>
<dbReference type="PIRSF" id="PIRSF003107">
    <property type="entry name" value="PhoU"/>
    <property type="match status" value="1"/>
</dbReference>
<evidence type="ECO:0000256" key="1">
    <source>
        <dbReference type="ARBA" id="ARBA00004496"/>
    </source>
</evidence>
<dbReference type="FunFam" id="1.20.58.220:FF:000004">
    <property type="entry name" value="Phosphate-specific transport system accessory protein PhoU"/>
    <property type="match status" value="1"/>
</dbReference>
<comment type="function">
    <text evidence="7 8">Plays a role in the regulation of phosphate uptake.</text>
</comment>
<dbReference type="AlphaFoldDB" id="A0A858R9L5"/>
<evidence type="ECO:0000256" key="5">
    <source>
        <dbReference type="ARBA" id="ARBA00022490"/>
    </source>
</evidence>
<dbReference type="InterPro" id="IPR038078">
    <property type="entry name" value="PhoU-like_sf"/>
</dbReference>
<organism evidence="11 12">
    <name type="scientific">Aerophototrophica crusticola</name>
    <dbReference type="NCBI Taxonomy" id="1709002"/>
    <lineage>
        <taxon>Bacteria</taxon>
        <taxon>Pseudomonadati</taxon>
        <taxon>Pseudomonadota</taxon>
        <taxon>Alphaproteobacteria</taxon>
        <taxon>Rhodospirillales</taxon>
        <taxon>Rhodospirillaceae</taxon>
        <taxon>Aerophototrophica</taxon>
    </lineage>
</organism>
<sequence length="245" mass="26922">MAAEHTVKAFEQELRRLSNLISQMGGVAEAQVEAAVQAVARRDVDLAGRVLQADSQLDEYERQIEQEAVRMLALRQPMGVDLREVLAALKISADLERTGDYAANSAKRSIALAQLPAVRPASAIPRMGRLVQEMLKDVLDAYVDRDVEKAVAAWHRDEELDDLYTSLFREVLTYMMEDPRNITPCTHLLFIAKNLERAGDHATNIAETVHFLVVGQPLTGARPKGDKSSFAVVAPEPAADLPAGP</sequence>